<dbReference type="Pfam" id="PF11926">
    <property type="entry name" value="DUF3444"/>
    <property type="match status" value="1"/>
</dbReference>
<feature type="domain" description="DUF3444" evidence="4">
    <location>
        <begin position="28"/>
        <end position="235"/>
    </location>
</feature>
<accession>A0AAV0LE43</accession>
<feature type="region of interest" description="Disordered" evidence="3">
    <location>
        <begin position="318"/>
        <end position="355"/>
    </location>
</feature>
<dbReference type="GO" id="GO:0009908">
    <property type="term" value="P:flower development"/>
    <property type="evidence" value="ECO:0007669"/>
    <property type="project" value="UniProtKB-KW"/>
</dbReference>
<feature type="coiled-coil region" evidence="2">
    <location>
        <begin position="643"/>
        <end position="677"/>
    </location>
</feature>
<evidence type="ECO:0000256" key="3">
    <source>
        <dbReference type="SAM" id="MobiDB-lite"/>
    </source>
</evidence>
<dbReference type="Pfam" id="PF07899">
    <property type="entry name" value="Frigida"/>
    <property type="match status" value="1"/>
</dbReference>
<keyword evidence="6" id="KW-1185">Reference proteome</keyword>
<name>A0AAV0LE43_9ROSI</name>
<dbReference type="PANTHER" id="PTHR45089:SF42">
    <property type="entry name" value="J DOMAIN-CONTAINING PROTEIN"/>
    <property type="match status" value="1"/>
</dbReference>
<feature type="compositionally biased region" description="Basic and acidic residues" evidence="3">
    <location>
        <begin position="465"/>
        <end position="484"/>
    </location>
</feature>
<evidence type="ECO:0000256" key="1">
    <source>
        <dbReference type="RuleBase" id="RU364012"/>
    </source>
</evidence>
<organism evidence="5 6">
    <name type="scientific">Linum tenue</name>
    <dbReference type="NCBI Taxonomy" id="586396"/>
    <lineage>
        <taxon>Eukaryota</taxon>
        <taxon>Viridiplantae</taxon>
        <taxon>Streptophyta</taxon>
        <taxon>Embryophyta</taxon>
        <taxon>Tracheophyta</taxon>
        <taxon>Spermatophyta</taxon>
        <taxon>Magnoliopsida</taxon>
        <taxon>eudicotyledons</taxon>
        <taxon>Gunneridae</taxon>
        <taxon>Pentapetalae</taxon>
        <taxon>rosids</taxon>
        <taxon>fabids</taxon>
        <taxon>Malpighiales</taxon>
        <taxon>Linaceae</taxon>
        <taxon>Linum</taxon>
    </lineage>
</organism>
<protein>
    <recommendedName>
        <fullName evidence="1">FRIGIDA-like protein</fullName>
    </recommendedName>
</protein>
<dbReference type="InterPro" id="IPR024593">
    <property type="entry name" value="DUF3444"/>
</dbReference>
<evidence type="ECO:0000313" key="6">
    <source>
        <dbReference type="Proteomes" id="UP001154282"/>
    </source>
</evidence>
<dbReference type="EMBL" id="CAMGYJ010000006">
    <property type="protein sequence ID" value="CAI0432258.1"/>
    <property type="molecule type" value="Genomic_DNA"/>
</dbReference>
<feature type="compositionally biased region" description="Low complexity" evidence="3">
    <location>
        <begin position="1"/>
        <end position="10"/>
    </location>
</feature>
<keyword evidence="1" id="KW-0287">Flowering</keyword>
<feature type="region of interest" description="Disordered" evidence="3">
    <location>
        <begin position="425"/>
        <end position="484"/>
    </location>
</feature>
<feature type="region of interest" description="Disordered" evidence="3">
    <location>
        <begin position="1"/>
        <end position="26"/>
    </location>
</feature>
<keyword evidence="1" id="KW-0217">Developmental protein</keyword>
<evidence type="ECO:0000259" key="4">
    <source>
        <dbReference type="Pfam" id="PF11926"/>
    </source>
</evidence>
<sequence length="856" mass="96720">MIARMIGGENSENEIESETDGEQEEPEEVYHCQDAEFSDFEKDKAEHCFGVNQTWALYANQDCMPRFYARVTKLLSPGFKLEITWLEPCPNKKAEQDWVDGDLPISCGRFELGDTEEVVDAQIFSHQVDCRRGKCKGTYVVYPKKGETWALFRDWDMKWGCEPERHRPPYKYVLVAIVSDFREGVGVKVACLRKVKGFVSIFHQLGDSKVNSSFCIPSDEMYRFSHQIPSCRMTGLERHGVPVGSFDLDPASLPRCIFEVDGQEEEKVLGYKPEPARASGDLFRPSKSESETEKRRIVCGLAAVVPFINGSSSSFQMRQNIGSRKKRCSTTFRDEIEPSRAPPRDMSKRSAKVAAGTGVDIEIAEKLMTASEGENQAQTNSSSSDSVKPKHLFATIESSAGHIAFAGMGVDIKISEKLMAASKDVNQAQTSSSSSDSGKPNHLHATIESSAGHTASEISPKRKVIHEEEINSKKQRSDDEVHLGHDNRVSNQMWGLKEELRFKEAELAMLGERIKDYKTELERTQLSLQGRQVELAEKERCLHSVEELITETNLKLEDRENQYKAVRRSVAQISVELRSNEKHLESLERSIRDSMAKEKALYYVNDEMKECCQILTFKERELKDIRKTIEAKNKVLDVKWKLLKEIKSKIALTTEELKSKEEHLKHVEDSTVKLERKLKQYQAFGTDLLLDAGNARDLQLLLGEHIRKNDILQSKISSVIQNSIEPAKLVLQAMNGFHPPASQNRDVDYDLSVTRRSCITLLEHLLEIRPWITDDVRGEAMKLAKEWKARMMMKPATSLEILGLLQLISAFGLASDFGVGEVRQLVSSGRPQQGNGSETWRSLGIMDDLALLQAHS</sequence>
<feature type="compositionally biased region" description="Polar residues" evidence="3">
    <location>
        <begin position="447"/>
        <end position="457"/>
    </location>
</feature>
<evidence type="ECO:0000313" key="5">
    <source>
        <dbReference type="EMBL" id="CAI0432258.1"/>
    </source>
</evidence>
<proteinExistence type="inferred from homology"/>
<keyword evidence="2" id="KW-0175">Coiled coil</keyword>
<dbReference type="Proteomes" id="UP001154282">
    <property type="component" value="Unassembled WGS sequence"/>
</dbReference>
<gene>
    <name evidence="5" type="ORF">LITE_LOCUS23366</name>
</gene>
<comment type="caution">
    <text evidence="5">The sequence shown here is derived from an EMBL/GenBank/DDBJ whole genome shotgun (WGS) entry which is preliminary data.</text>
</comment>
<evidence type="ECO:0000256" key="2">
    <source>
        <dbReference type="SAM" id="Coils"/>
    </source>
</evidence>
<dbReference type="InterPro" id="IPR012474">
    <property type="entry name" value="Frigida"/>
</dbReference>
<dbReference type="PANTHER" id="PTHR45089">
    <property type="entry name" value="DNAJ HEAT SHOCK AMINO-TERMINAL DOMAIN PROTEIN-RELATED"/>
    <property type="match status" value="1"/>
</dbReference>
<dbReference type="AlphaFoldDB" id="A0AAV0LE43"/>
<feature type="coiled-coil region" evidence="2">
    <location>
        <begin position="500"/>
        <end position="562"/>
    </location>
</feature>
<comment type="similarity">
    <text evidence="1">Belongs to the Frigida family.</text>
</comment>
<reference evidence="5" key="1">
    <citation type="submission" date="2022-08" db="EMBL/GenBank/DDBJ databases">
        <authorList>
            <person name="Gutierrez-Valencia J."/>
        </authorList>
    </citation>
    <scope>NUCLEOTIDE SEQUENCE</scope>
</reference>
<feature type="compositionally biased region" description="Basic and acidic residues" evidence="3">
    <location>
        <begin position="332"/>
        <end position="348"/>
    </location>
</feature>
<keyword evidence="1" id="KW-0221">Differentiation</keyword>
<dbReference type="GO" id="GO:0030154">
    <property type="term" value="P:cell differentiation"/>
    <property type="evidence" value="ECO:0007669"/>
    <property type="project" value="UniProtKB-KW"/>
</dbReference>
<feature type="compositionally biased region" description="Acidic residues" evidence="3">
    <location>
        <begin position="11"/>
        <end position="26"/>
    </location>
</feature>